<dbReference type="AlphaFoldDB" id="A0A8J6Y789"/>
<feature type="repeat" description="TPR" evidence="1">
    <location>
        <begin position="420"/>
        <end position="453"/>
    </location>
</feature>
<feature type="non-terminal residue" evidence="2">
    <location>
        <position position="1"/>
    </location>
</feature>
<dbReference type="SMART" id="SM00028">
    <property type="entry name" value="TPR"/>
    <property type="match status" value="4"/>
</dbReference>
<dbReference type="PANTHER" id="PTHR45588">
    <property type="entry name" value="TPR DOMAIN-CONTAINING PROTEIN"/>
    <property type="match status" value="1"/>
</dbReference>
<evidence type="ECO:0008006" key="4">
    <source>
        <dbReference type="Google" id="ProtNLM"/>
    </source>
</evidence>
<dbReference type="PROSITE" id="PS50005">
    <property type="entry name" value="TPR"/>
    <property type="match status" value="3"/>
</dbReference>
<dbReference type="Gene3D" id="1.25.40.10">
    <property type="entry name" value="Tetratricopeptide repeat domain"/>
    <property type="match status" value="2"/>
</dbReference>
<feature type="repeat" description="TPR" evidence="1">
    <location>
        <begin position="463"/>
        <end position="496"/>
    </location>
</feature>
<dbReference type="PANTHER" id="PTHR45588:SF1">
    <property type="entry name" value="WW DOMAIN-CONTAINING PROTEIN"/>
    <property type="match status" value="1"/>
</dbReference>
<dbReference type="Pfam" id="PF13181">
    <property type="entry name" value="TPR_8"/>
    <property type="match status" value="1"/>
</dbReference>
<reference evidence="2 3" key="1">
    <citation type="submission" date="2020-08" db="EMBL/GenBank/DDBJ databases">
        <title>Acidobacteriota in marine sediments use diverse sulfur dissimilation pathways.</title>
        <authorList>
            <person name="Wasmund K."/>
        </authorList>
    </citation>
    <scope>NUCLEOTIDE SEQUENCE [LARGE SCALE GENOMIC DNA]</scope>
    <source>
        <strain evidence="2">MAG AM4</strain>
    </source>
</reference>
<gene>
    <name evidence="2" type="ORF">IFK94_16000</name>
</gene>
<accession>A0A8J6Y789</accession>
<dbReference type="InterPro" id="IPR019734">
    <property type="entry name" value="TPR_rpt"/>
</dbReference>
<proteinExistence type="predicted"/>
<sequence length="550" mass="61187">IALLCLVSLVGLVGCQDKAPEAETPLYYDVGAIHKTVSTSSPEAQLWFDRGLGLAYGFNHEEAVVCFDKAVELDPDLAMAYWGKAYVLGPNYNNMDMEEEASAAAHEAVQQALAKSDGVSQVEKDLIEALATRYALPAPEDRTELNSAYADAMRKVWAAHPEDGDVAALTGEAVMLLRPWELWTPEGEMAPETPEVREVLEAGLKLHPDHPALCHLYIHTMEAGPDAAMAAPAAETLEKLTPGLGHLIHMPSHIYTWTGRYDDVIRVNQRAVEVDNAFVEHGGRVNFYTLYRLHNYHFVAYGAMFAGRKELAMTTARHLVTEVPPELLAGFPDFLDIFMGTPYHVMVRFGMWEEILEEPAPEGDLFSARAVWRYARGLAFASLGRVEEAIAEQEAYLKARDEVPETRLLFNNPVHEILQVATHVLAGEVEYRKGNYDTAFNHLRQAVNLDETLNYDEPWGWMEPARHPLGALLNEQGHYEEAIEVYEANLAKYPENGWALHGLAEALRGVGRTEDAAAVQARFKTAWSDSKLDIPGSCFCRTIPEKEADS</sequence>
<dbReference type="Pfam" id="PF14559">
    <property type="entry name" value="TPR_19"/>
    <property type="match status" value="1"/>
</dbReference>
<evidence type="ECO:0000256" key="1">
    <source>
        <dbReference type="PROSITE-ProRule" id="PRU00339"/>
    </source>
</evidence>
<comment type="caution">
    <text evidence="2">The sequence shown here is derived from an EMBL/GenBank/DDBJ whole genome shotgun (WGS) entry which is preliminary data.</text>
</comment>
<protein>
    <recommendedName>
        <fullName evidence="4">Tetratricopeptide repeat protein</fullName>
    </recommendedName>
</protein>
<dbReference type="EMBL" id="JACXWD010000133">
    <property type="protein sequence ID" value="MBD3869624.1"/>
    <property type="molecule type" value="Genomic_DNA"/>
</dbReference>
<dbReference type="SUPFAM" id="SSF48452">
    <property type="entry name" value="TPR-like"/>
    <property type="match status" value="2"/>
</dbReference>
<organism evidence="2 3">
    <name type="scientific">Candidatus Polarisedimenticola svalbardensis</name>
    <dbReference type="NCBI Taxonomy" id="2886004"/>
    <lineage>
        <taxon>Bacteria</taxon>
        <taxon>Pseudomonadati</taxon>
        <taxon>Acidobacteriota</taxon>
        <taxon>Candidatus Polarisedimenticolia</taxon>
        <taxon>Candidatus Polarisedimenticolales</taxon>
        <taxon>Candidatus Polarisedimenticolaceae</taxon>
        <taxon>Candidatus Polarisedimenticola</taxon>
    </lineage>
</organism>
<evidence type="ECO:0000313" key="2">
    <source>
        <dbReference type="EMBL" id="MBD3869624.1"/>
    </source>
</evidence>
<dbReference type="InterPro" id="IPR011990">
    <property type="entry name" value="TPR-like_helical_dom_sf"/>
</dbReference>
<name>A0A8J6Y789_9BACT</name>
<evidence type="ECO:0000313" key="3">
    <source>
        <dbReference type="Proteomes" id="UP000648239"/>
    </source>
</evidence>
<keyword evidence="1" id="KW-0802">TPR repeat</keyword>
<feature type="repeat" description="TPR" evidence="1">
    <location>
        <begin position="44"/>
        <end position="77"/>
    </location>
</feature>
<dbReference type="Proteomes" id="UP000648239">
    <property type="component" value="Unassembled WGS sequence"/>
</dbReference>